<evidence type="ECO:0000259" key="2">
    <source>
        <dbReference type="PROSITE" id="PS50883"/>
    </source>
</evidence>
<feature type="transmembrane region" description="Helical" evidence="1">
    <location>
        <begin position="148"/>
        <end position="176"/>
    </location>
</feature>
<dbReference type="SUPFAM" id="SSF141868">
    <property type="entry name" value="EAL domain-like"/>
    <property type="match status" value="1"/>
</dbReference>
<dbReference type="InterPro" id="IPR029787">
    <property type="entry name" value="Nucleotide_cyclase"/>
</dbReference>
<dbReference type="PROSITE" id="PS50883">
    <property type="entry name" value="EAL"/>
    <property type="match status" value="1"/>
</dbReference>
<protein>
    <recommendedName>
        <fullName evidence="6">GGDEF-domain containing protein</fullName>
    </recommendedName>
</protein>
<evidence type="ECO:0000313" key="4">
    <source>
        <dbReference type="EMBL" id="GLH99292.1"/>
    </source>
</evidence>
<dbReference type="Gene3D" id="3.30.450.40">
    <property type="match status" value="1"/>
</dbReference>
<dbReference type="SUPFAM" id="SSF55073">
    <property type="entry name" value="Nucleotide cyclase"/>
    <property type="match status" value="1"/>
</dbReference>
<dbReference type="Proteomes" id="UP001144280">
    <property type="component" value="Unassembled WGS sequence"/>
</dbReference>
<dbReference type="NCBIfam" id="TIGR00254">
    <property type="entry name" value="GGDEF"/>
    <property type="match status" value="1"/>
</dbReference>
<evidence type="ECO:0000256" key="1">
    <source>
        <dbReference type="SAM" id="Phobius"/>
    </source>
</evidence>
<feature type="domain" description="GGDEF" evidence="3">
    <location>
        <begin position="407"/>
        <end position="540"/>
    </location>
</feature>
<dbReference type="PROSITE" id="PS51257">
    <property type="entry name" value="PROKAR_LIPOPROTEIN"/>
    <property type="match status" value="1"/>
</dbReference>
<dbReference type="SMART" id="SM00052">
    <property type="entry name" value="EAL"/>
    <property type="match status" value="1"/>
</dbReference>
<keyword evidence="1" id="KW-0812">Transmembrane</keyword>
<dbReference type="InterPro" id="IPR029016">
    <property type="entry name" value="GAF-like_dom_sf"/>
</dbReference>
<dbReference type="Gene3D" id="3.30.70.270">
    <property type="match status" value="1"/>
</dbReference>
<dbReference type="SUPFAM" id="SSF55781">
    <property type="entry name" value="GAF domain-like"/>
    <property type="match status" value="1"/>
</dbReference>
<dbReference type="InterPro" id="IPR000160">
    <property type="entry name" value="GGDEF_dom"/>
</dbReference>
<dbReference type="PANTHER" id="PTHR33121:SF70">
    <property type="entry name" value="SIGNALING PROTEIN YKOW"/>
    <property type="match status" value="1"/>
</dbReference>
<keyword evidence="1" id="KW-1133">Transmembrane helix</keyword>
<accession>A0ABQ5QZ24</accession>
<evidence type="ECO:0000313" key="5">
    <source>
        <dbReference type="Proteomes" id="UP001144280"/>
    </source>
</evidence>
<evidence type="ECO:0000259" key="3">
    <source>
        <dbReference type="PROSITE" id="PS50887"/>
    </source>
</evidence>
<proteinExistence type="predicted"/>
<sequence>MSKGETGQLRLLTGLVLLSAAGCLAWATVHLEAPAATDAPILLITTVLVAVGVACSAPVRIRTQFRMNAVSTAMLVAAVTLPPAWAIACATAGIAVGRPLARHGGFSVYKALHNGGKEVLATAAAAYAVALAGVHPALGGLAGHSWTAYALALVAGAIAIAAVEEIVITTTVAVATRRPWGQVFRTDLDIRVAINVGCLLLAAAATALATASPWLLLAIPLAQLSLFLLYTHRLHLRAERQTWERLAAATDALSTVDLTGALHTAAKGAVALFGAGHAEVELWDTDPPRLVRADHTGVRYDGPGADAPHTAPASAERVLGGREGTPIGTLRLALPAPARLTAREESTLRAYAASLTTAIHNARAYAQIRELADRHHRDARLDPLTGLPNRRHLLDLLDDPDRAPTCGKAALALVDLNRFKEVNDTLGHAIGDQLLIEVASRLGAAAAAANATVARLGGDEFAIVLHGLPAPATAVHRARRILDCLRQPVGLAGMQVTVQASAGVALTDDGTSAGELLRRADVAMYQAKRGGVPIVEYQHGRDTADHRQLSLGGELVRALGAGEFVVHFQPIVDLGSGEAIGAEALTRWEHPRHGVLQPDQWLAVVERSDQLATFAGEVMRQALSGLRLWHAAGYELSVAVNVSPHSLLDPRFAGAVLDALRAHRADPGALVLELAETTSLSHLQAVGAGGGALATLRAAGVRFALDDFGTGYSSLSRLGEVPVHELKVDRSFVGMMGTSAQAAAAVRSTVELARTLGLDVTAEGVESVEQRRALWELGCTSGQGYLFGKPMPADDLLDALRAGSGALAPPVHRGATVIALRNRPTA</sequence>
<gene>
    <name evidence="4" type="ORF">Pa4123_45670</name>
</gene>
<keyword evidence="1" id="KW-0472">Membrane</keyword>
<reference evidence="4" key="1">
    <citation type="submission" date="2022-12" db="EMBL/GenBank/DDBJ databases">
        <title>New Phytohabitans aurantiacus sp. RD004123 nov., an actinomycete isolated from soil.</title>
        <authorList>
            <person name="Triningsih D.W."/>
            <person name="Harunari E."/>
            <person name="Igarashi Y."/>
        </authorList>
    </citation>
    <scope>NUCLEOTIDE SEQUENCE</scope>
    <source>
        <strain evidence="4">RD004123</strain>
    </source>
</reference>
<dbReference type="PANTHER" id="PTHR33121">
    <property type="entry name" value="CYCLIC DI-GMP PHOSPHODIESTERASE PDEF"/>
    <property type="match status" value="1"/>
</dbReference>
<dbReference type="InterPro" id="IPR043128">
    <property type="entry name" value="Rev_trsase/Diguanyl_cyclase"/>
</dbReference>
<keyword evidence="5" id="KW-1185">Reference proteome</keyword>
<dbReference type="InterPro" id="IPR001633">
    <property type="entry name" value="EAL_dom"/>
</dbReference>
<dbReference type="CDD" id="cd01948">
    <property type="entry name" value="EAL"/>
    <property type="match status" value="1"/>
</dbReference>
<dbReference type="PROSITE" id="PS50887">
    <property type="entry name" value="GGDEF"/>
    <property type="match status" value="1"/>
</dbReference>
<dbReference type="Pfam" id="PF00990">
    <property type="entry name" value="GGDEF"/>
    <property type="match status" value="1"/>
</dbReference>
<feature type="domain" description="EAL" evidence="2">
    <location>
        <begin position="548"/>
        <end position="804"/>
    </location>
</feature>
<dbReference type="CDD" id="cd01949">
    <property type="entry name" value="GGDEF"/>
    <property type="match status" value="1"/>
</dbReference>
<feature type="transmembrane region" description="Helical" evidence="1">
    <location>
        <begin position="188"/>
        <end position="208"/>
    </location>
</feature>
<dbReference type="InterPro" id="IPR035919">
    <property type="entry name" value="EAL_sf"/>
</dbReference>
<dbReference type="RefSeq" id="WP_281898849.1">
    <property type="nucleotide sequence ID" value="NZ_BSDI01000022.1"/>
</dbReference>
<dbReference type="Pfam" id="PF00563">
    <property type="entry name" value="EAL"/>
    <property type="match status" value="1"/>
</dbReference>
<organism evidence="4 5">
    <name type="scientific">Phytohabitans aurantiacus</name>
    <dbReference type="NCBI Taxonomy" id="3016789"/>
    <lineage>
        <taxon>Bacteria</taxon>
        <taxon>Bacillati</taxon>
        <taxon>Actinomycetota</taxon>
        <taxon>Actinomycetes</taxon>
        <taxon>Micromonosporales</taxon>
        <taxon>Micromonosporaceae</taxon>
    </lineage>
</organism>
<comment type="caution">
    <text evidence="4">The sequence shown here is derived from an EMBL/GenBank/DDBJ whole genome shotgun (WGS) entry which is preliminary data.</text>
</comment>
<feature type="transmembrane region" description="Helical" evidence="1">
    <location>
        <begin position="41"/>
        <end position="61"/>
    </location>
</feature>
<dbReference type="InterPro" id="IPR050706">
    <property type="entry name" value="Cyclic-di-GMP_PDE-like"/>
</dbReference>
<feature type="transmembrane region" description="Helical" evidence="1">
    <location>
        <begin position="73"/>
        <end position="96"/>
    </location>
</feature>
<dbReference type="EMBL" id="BSDI01000022">
    <property type="protein sequence ID" value="GLH99292.1"/>
    <property type="molecule type" value="Genomic_DNA"/>
</dbReference>
<evidence type="ECO:0008006" key="6">
    <source>
        <dbReference type="Google" id="ProtNLM"/>
    </source>
</evidence>
<dbReference type="Gene3D" id="3.20.20.450">
    <property type="entry name" value="EAL domain"/>
    <property type="match status" value="1"/>
</dbReference>
<name>A0ABQ5QZ24_9ACTN</name>
<dbReference type="SMART" id="SM00267">
    <property type="entry name" value="GGDEF"/>
    <property type="match status" value="1"/>
</dbReference>